<dbReference type="EMBL" id="CAUYUJ010002304">
    <property type="protein sequence ID" value="CAK0800175.1"/>
    <property type="molecule type" value="Genomic_DNA"/>
</dbReference>
<keyword evidence="2" id="KW-1185">Reference proteome</keyword>
<name>A0ABN9Q387_9DINO</name>
<feature type="non-terminal residue" evidence="1">
    <location>
        <position position="1"/>
    </location>
</feature>
<proteinExistence type="predicted"/>
<evidence type="ECO:0000313" key="2">
    <source>
        <dbReference type="Proteomes" id="UP001189429"/>
    </source>
</evidence>
<feature type="non-terminal residue" evidence="1">
    <location>
        <position position="158"/>
    </location>
</feature>
<organism evidence="1 2">
    <name type="scientific">Prorocentrum cordatum</name>
    <dbReference type="NCBI Taxonomy" id="2364126"/>
    <lineage>
        <taxon>Eukaryota</taxon>
        <taxon>Sar</taxon>
        <taxon>Alveolata</taxon>
        <taxon>Dinophyceae</taxon>
        <taxon>Prorocentrales</taxon>
        <taxon>Prorocentraceae</taxon>
        <taxon>Prorocentrum</taxon>
    </lineage>
</organism>
<dbReference type="Proteomes" id="UP001189429">
    <property type="component" value="Unassembled WGS sequence"/>
</dbReference>
<comment type="caution">
    <text evidence="1">The sequence shown here is derived from an EMBL/GenBank/DDBJ whole genome shotgun (WGS) entry which is preliminary data.</text>
</comment>
<protein>
    <recommendedName>
        <fullName evidence="3">Protein RFT1 homolog</fullName>
    </recommendedName>
</protein>
<accession>A0ABN9Q387</accession>
<evidence type="ECO:0008006" key="3">
    <source>
        <dbReference type="Google" id="ProtNLM"/>
    </source>
</evidence>
<sequence length="158" mass="16769">GQAELWRMLSFPLVSITFCARAVLSEGGAGAAGEARELSTWLLFLAMGLVTQAGQLTLTRGLALLPAASGTQVTPSPPAADLSTPELRLGARRALRRHAGRRMAPVDDVGGRGADLRLPAPGRGGGEVAEARLIRRIERWPRANPTPHSPRVLRLSRA</sequence>
<gene>
    <name evidence="1" type="ORF">PCOR1329_LOCUS8394</name>
</gene>
<evidence type="ECO:0000313" key="1">
    <source>
        <dbReference type="EMBL" id="CAK0800175.1"/>
    </source>
</evidence>
<reference evidence="1" key="1">
    <citation type="submission" date="2023-10" db="EMBL/GenBank/DDBJ databases">
        <authorList>
            <person name="Chen Y."/>
            <person name="Shah S."/>
            <person name="Dougan E. K."/>
            <person name="Thang M."/>
            <person name="Chan C."/>
        </authorList>
    </citation>
    <scope>NUCLEOTIDE SEQUENCE [LARGE SCALE GENOMIC DNA]</scope>
</reference>